<organism evidence="1">
    <name type="scientific">Medioppia subpectinata</name>
    <dbReference type="NCBI Taxonomy" id="1979941"/>
    <lineage>
        <taxon>Eukaryota</taxon>
        <taxon>Metazoa</taxon>
        <taxon>Ecdysozoa</taxon>
        <taxon>Arthropoda</taxon>
        <taxon>Chelicerata</taxon>
        <taxon>Arachnida</taxon>
        <taxon>Acari</taxon>
        <taxon>Acariformes</taxon>
        <taxon>Sarcoptiformes</taxon>
        <taxon>Oribatida</taxon>
        <taxon>Brachypylina</taxon>
        <taxon>Oppioidea</taxon>
        <taxon>Oppiidae</taxon>
        <taxon>Medioppia</taxon>
    </lineage>
</organism>
<accession>A0A7R9PWC2</accession>
<keyword evidence="2" id="KW-1185">Reference proteome</keyword>
<evidence type="ECO:0000313" key="1">
    <source>
        <dbReference type="EMBL" id="CAD7622311.1"/>
    </source>
</evidence>
<dbReference type="EMBL" id="OC855599">
    <property type="protein sequence ID" value="CAD7622311.1"/>
    <property type="molecule type" value="Genomic_DNA"/>
</dbReference>
<dbReference type="EMBL" id="CAJPIZ010001024">
    <property type="protein sequence ID" value="CAG2102741.1"/>
    <property type="molecule type" value="Genomic_DNA"/>
</dbReference>
<reference evidence="1" key="1">
    <citation type="submission" date="2020-11" db="EMBL/GenBank/DDBJ databases">
        <authorList>
            <person name="Tran Van P."/>
        </authorList>
    </citation>
    <scope>NUCLEOTIDE SEQUENCE</scope>
</reference>
<gene>
    <name evidence="1" type="ORF">OSB1V03_LOCUS2776</name>
</gene>
<proteinExistence type="predicted"/>
<protein>
    <submittedName>
        <fullName evidence="1">Uncharacterized protein</fullName>
    </submittedName>
</protein>
<dbReference type="AlphaFoldDB" id="A0A7R9PWC2"/>
<dbReference type="Proteomes" id="UP000759131">
    <property type="component" value="Unassembled WGS sequence"/>
</dbReference>
<name>A0A7R9PWC2_9ACAR</name>
<evidence type="ECO:0000313" key="2">
    <source>
        <dbReference type="Proteomes" id="UP000759131"/>
    </source>
</evidence>
<sequence>MIVMLTMRSWAEDTAVDPTPTTVETNPDDTDLNALCEPACNLDLNQGWGQTVLDNMLDAINQTRTNLSFRRILAKTPLGNTRNCDVTIQLVDGGGRQYVCDVNIYDDGTSTHTYNIGRVTGC</sequence>